<proteinExistence type="predicted"/>
<reference evidence="1 2" key="1">
    <citation type="submission" date="2018-10" db="EMBL/GenBank/DDBJ databases">
        <title>The complete genome of Acinetobacter wuhouensis strain WCHAW010062.</title>
        <authorList>
            <person name="Hu Y."/>
            <person name="Long H."/>
            <person name="Feng Y."/>
            <person name="Zong Z."/>
        </authorList>
    </citation>
    <scope>NUCLEOTIDE SEQUENCE [LARGE SCALE GENOMIC DNA]</scope>
    <source>
        <strain evidence="1 2">WCHAW010062</strain>
    </source>
</reference>
<dbReference type="RefSeq" id="WP_087553609.1">
    <property type="nucleotide sequence ID" value="NZ_CP033133.1"/>
</dbReference>
<accession>A0A3G2T7U9</accession>
<protein>
    <submittedName>
        <fullName evidence="1">Uncharacterized protein</fullName>
    </submittedName>
</protein>
<gene>
    <name evidence="1" type="ORF">CDG68_22240</name>
</gene>
<organism evidence="1 2">
    <name type="scientific">Acinetobacter wuhouensis</name>
    <dbReference type="NCBI Taxonomy" id="1879050"/>
    <lineage>
        <taxon>Bacteria</taxon>
        <taxon>Pseudomonadati</taxon>
        <taxon>Pseudomonadota</taxon>
        <taxon>Gammaproteobacteria</taxon>
        <taxon>Moraxellales</taxon>
        <taxon>Moraxellaceae</taxon>
        <taxon>Acinetobacter</taxon>
    </lineage>
</organism>
<dbReference type="Proteomes" id="UP000279962">
    <property type="component" value="Chromosome"/>
</dbReference>
<dbReference type="EMBL" id="CP033133">
    <property type="protein sequence ID" value="AYO56181.1"/>
    <property type="molecule type" value="Genomic_DNA"/>
</dbReference>
<evidence type="ECO:0000313" key="2">
    <source>
        <dbReference type="Proteomes" id="UP000279962"/>
    </source>
</evidence>
<evidence type="ECO:0000313" key="1">
    <source>
        <dbReference type="EMBL" id="AYO56181.1"/>
    </source>
</evidence>
<dbReference type="AlphaFoldDB" id="A0A3G2T7U9"/>
<sequence>MTDQIIPKFGFSKKHLKKQDFLSFLVESLEDEFHAETKEICFIEKHFKTKRTLFEINDFAVQSRTVFLEDWRKVESLDFSTTHQNYIILAMLILVSIFNQKEIKVKLTHPNSMIRQVIIRPIDLSYFSINIKKIIYSYKRVHTFIDNLFEENQKLEFIQTSGKEEINPRDLDWEKDRNIMLIQGDIFKLFNTAQLFLNFAHPYNKLIDDIKLTGYVGYVENLSPWSTNIHLWLPKAVGYFLNDPPE</sequence>
<name>A0A3G2T7U9_9GAMM</name>